<feature type="compositionally biased region" description="Basic and acidic residues" evidence="1">
    <location>
        <begin position="19"/>
        <end position="31"/>
    </location>
</feature>
<organism evidence="2 3">
    <name type="scientific">Periplaneta americana</name>
    <name type="common">American cockroach</name>
    <name type="synonym">Blatta americana</name>
    <dbReference type="NCBI Taxonomy" id="6978"/>
    <lineage>
        <taxon>Eukaryota</taxon>
        <taxon>Metazoa</taxon>
        <taxon>Ecdysozoa</taxon>
        <taxon>Arthropoda</taxon>
        <taxon>Hexapoda</taxon>
        <taxon>Insecta</taxon>
        <taxon>Pterygota</taxon>
        <taxon>Neoptera</taxon>
        <taxon>Polyneoptera</taxon>
        <taxon>Dictyoptera</taxon>
        <taxon>Blattodea</taxon>
        <taxon>Blattoidea</taxon>
        <taxon>Blattidae</taxon>
        <taxon>Blattinae</taxon>
        <taxon>Periplaneta</taxon>
    </lineage>
</organism>
<accession>A0ABQ8SK98</accession>
<feature type="region of interest" description="Disordered" evidence="1">
    <location>
        <begin position="1"/>
        <end position="51"/>
    </location>
</feature>
<evidence type="ECO:0000313" key="3">
    <source>
        <dbReference type="Proteomes" id="UP001148838"/>
    </source>
</evidence>
<feature type="compositionally biased region" description="Basic residues" evidence="1">
    <location>
        <begin position="36"/>
        <end position="47"/>
    </location>
</feature>
<sequence>MAGLCEGGNEPPCSLKATQQEERASRYESNKPKTIAARRQRKRKRAAAHASSVESVAVESIKHTERNIELSPRASTRVESRFTTKQDVVHKVLMFQSLKQIVTHDLARSMVFVLKRIQHLHLIDTFMKLKVYDSLLGYTKLSSGCVETHSVASCMIRTISTDVAGLPERLSSSTDPVLRLWFVKILILPLMDQICEIFTKTPTGPEHWINLSISHTLLQRFSNYGPSGPRVLSLWSFKKDRKK</sequence>
<evidence type="ECO:0000313" key="2">
    <source>
        <dbReference type="EMBL" id="KAJ4434423.1"/>
    </source>
</evidence>
<name>A0ABQ8SK98_PERAM</name>
<dbReference type="EMBL" id="JAJSOF020000025">
    <property type="protein sequence ID" value="KAJ4434423.1"/>
    <property type="molecule type" value="Genomic_DNA"/>
</dbReference>
<dbReference type="Proteomes" id="UP001148838">
    <property type="component" value="Unassembled WGS sequence"/>
</dbReference>
<gene>
    <name evidence="2" type="ORF">ANN_22985</name>
</gene>
<proteinExistence type="predicted"/>
<keyword evidence="3" id="KW-1185">Reference proteome</keyword>
<evidence type="ECO:0000256" key="1">
    <source>
        <dbReference type="SAM" id="MobiDB-lite"/>
    </source>
</evidence>
<comment type="caution">
    <text evidence="2">The sequence shown here is derived from an EMBL/GenBank/DDBJ whole genome shotgun (WGS) entry which is preliminary data.</text>
</comment>
<reference evidence="2 3" key="1">
    <citation type="journal article" date="2022" name="Allergy">
        <title>Genome assembly and annotation of Periplaneta americana reveal a comprehensive cockroach allergen profile.</title>
        <authorList>
            <person name="Wang L."/>
            <person name="Xiong Q."/>
            <person name="Saelim N."/>
            <person name="Wang L."/>
            <person name="Nong W."/>
            <person name="Wan A.T."/>
            <person name="Shi M."/>
            <person name="Liu X."/>
            <person name="Cao Q."/>
            <person name="Hui J.H.L."/>
            <person name="Sookrung N."/>
            <person name="Leung T.F."/>
            <person name="Tungtrongchitr A."/>
            <person name="Tsui S.K.W."/>
        </authorList>
    </citation>
    <scope>NUCLEOTIDE SEQUENCE [LARGE SCALE GENOMIC DNA]</scope>
    <source>
        <strain evidence="2">PWHHKU_190912</strain>
    </source>
</reference>
<protein>
    <submittedName>
        <fullName evidence="2">Uncharacterized protein</fullName>
    </submittedName>
</protein>